<evidence type="ECO:0000256" key="1">
    <source>
        <dbReference type="SAM" id="Phobius"/>
    </source>
</evidence>
<gene>
    <name evidence="2" type="ORF">Ciccas_012195</name>
</gene>
<keyword evidence="1" id="KW-0812">Transmembrane</keyword>
<proteinExistence type="predicted"/>
<sequence length="146" mass="17014">MSLGSTWVHIFILCTFIPKTSTMFLLFVIYLMPLVNGSTNKEYYEWISRLQGHDGDMEDLKWLREFFVGSSFGMRYISGFPKGMFGSILMPDYMPMKPEQVGPDFATKYSWKEYAMLSRLGIAGLRGEQNIENSFSNWIRSLREQM</sequence>
<feature type="transmembrane region" description="Helical" evidence="1">
    <location>
        <begin position="6"/>
        <end position="31"/>
    </location>
</feature>
<organism evidence="2 3">
    <name type="scientific">Cichlidogyrus casuarinus</name>
    <dbReference type="NCBI Taxonomy" id="1844966"/>
    <lineage>
        <taxon>Eukaryota</taxon>
        <taxon>Metazoa</taxon>
        <taxon>Spiralia</taxon>
        <taxon>Lophotrochozoa</taxon>
        <taxon>Platyhelminthes</taxon>
        <taxon>Monogenea</taxon>
        <taxon>Monopisthocotylea</taxon>
        <taxon>Dactylogyridea</taxon>
        <taxon>Ancyrocephalidae</taxon>
        <taxon>Cichlidogyrus</taxon>
    </lineage>
</organism>
<comment type="caution">
    <text evidence="2">The sequence shown here is derived from an EMBL/GenBank/DDBJ whole genome shotgun (WGS) entry which is preliminary data.</text>
</comment>
<evidence type="ECO:0000313" key="3">
    <source>
        <dbReference type="Proteomes" id="UP001626550"/>
    </source>
</evidence>
<evidence type="ECO:0000313" key="2">
    <source>
        <dbReference type="EMBL" id="KAL3309261.1"/>
    </source>
</evidence>
<protein>
    <submittedName>
        <fullName evidence="2">Uncharacterized protein</fullName>
    </submittedName>
</protein>
<feature type="non-terminal residue" evidence="2">
    <location>
        <position position="146"/>
    </location>
</feature>
<dbReference type="Proteomes" id="UP001626550">
    <property type="component" value="Unassembled WGS sequence"/>
</dbReference>
<reference evidence="2 3" key="1">
    <citation type="submission" date="2024-11" db="EMBL/GenBank/DDBJ databases">
        <title>Adaptive evolution of stress response genes in parasites aligns with host niche diversity.</title>
        <authorList>
            <person name="Hahn C."/>
            <person name="Resl P."/>
        </authorList>
    </citation>
    <scope>NUCLEOTIDE SEQUENCE [LARGE SCALE GENOMIC DNA]</scope>
    <source>
        <strain evidence="2">EGGRZ-B1_66</strain>
        <tissue evidence="2">Body</tissue>
    </source>
</reference>
<keyword evidence="1" id="KW-1133">Transmembrane helix</keyword>
<name>A0ABD2PU20_9PLAT</name>
<accession>A0ABD2PU20</accession>
<keyword evidence="1" id="KW-0472">Membrane</keyword>
<dbReference type="AlphaFoldDB" id="A0ABD2PU20"/>
<dbReference type="EMBL" id="JBJKFK010004121">
    <property type="protein sequence ID" value="KAL3309261.1"/>
    <property type="molecule type" value="Genomic_DNA"/>
</dbReference>
<keyword evidence="3" id="KW-1185">Reference proteome</keyword>